<name>X0W6C6_9ZZZZ</name>
<dbReference type="PANTHER" id="PTHR42878">
    <property type="entry name" value="TWO-COMPONENT HISTIDINE KINASE"/>
    <property type="match status" value="1"/>
</dbReference>
<dbReference type="AlphaFoldDB" id="X0W6C6"/>
<evidence type="ECO:0000256" key="1">
    <source>
        <dbReference type="ARBA" id="ARBA00000085"/>
    </source>
</evidence>
<evidence type="ECO:0000256" key="9">
    <source>
        <dbReference type="SAM" id="Coils"/>
    </source>
</evidence>
<dbReference type="GO" id="GO:0000156">
    <property type="term" value="F:phosphorelay response regulator activity"/>
    <property type="evidence" value="ECO:0007669"/>
    <property type="project" value="TreeGrafter"/>
</dbReference>
<dbReference type="GO" id="GO:0000155">
    <property type="term" value="F:phosphorelay sensor kinase activity"/>
    <property type="evidence" value="ECO:0007669"/>
    <property type="project" value="InterPro"/>
</dbReference>
<dbReference type="SUPFAM" id="SSF55874">
    <property type="entry name" value="ATPase domain of HSP90 chaperone/DNA topoisomerase II/histidine kinase"/>
    <property type="match status" value="1"/>
</dbReference>
<dbReference type="PROSITE" id="PS50109">
    <property type="entry name" value="HIS_KIN"/>
    <property type="match status" value="1"/>
</dbReference>
<feature type="coiled-coil region" evidence="9">
    <location>
        <begin position="3"/>
        <end position="30"/>
    </location>
</feature>
<dbReference type="InterPro" id="IPR050351">
    <property type="entry name" value="BphY/WalK/GraS-like"/>
</dbReference>
<dbReference type="InterPro" id="IPR036890">
    <property type="entry name" value="HATPase_C_sf"/>
</dbReference>
<dbReference type="SMART" id="SM00387">
    <property type="entry name" value="HATPase_c"/>
    <property type="match status" value="1"/>
</dbReference>
<dbReference type="GO" id="GO:0007234">
    <property type="term" value="P:osmosensory signaling via phosphorelay pathway"/>
    <property type="evidence" value="ECO:0007669"/>
    <property type="project" value="TreeGrafter"/>
</dbReference>
<evidence type="ECO:0000313" key="11">
    <source>
        <dbReference type="EMBL" id="GAG26110.1"/>
    </source>
</evidence>
<evidence type="ECO:0000256" key="8">
    <source>
        <dbReference type="ARBA" id="ARBA00023012"/>
    </source>
</evidence>
<keyword evidence="8" id="KW-0902">Two-component regulatory system</keyword>
<keyword evidence="6" id="KW-0418">Kinase</keyword>
<evidence type="ECO:0000256" key="2">
    <source>
        <dbReference type="ARBA" id="ARBA00012438"/>
    </source>
</evidence>
<comment type="caution">
    <text evidence="11">The sequence shown here is derived from an EMBL/GenBank/DDBJ whole genome shotgun (WGS) entry which is preliminary data.</text>
</comment>
<sequence>MGLYQLQNHFLEKEREAEEEKREKERFREISAFTSGVAHEIKNPLNRLSLLFELLRKKVSPDLTTNVSLGKKEVHEISRIVDQFSTFQKPLKLRKEKFFLENLMKDIRSSLLKEIDQSMVKIHYSQTGPVLLRGDKGLISQVFVNLLKNSLEATAAGDITIQAKQHKNTAFISIRDSGQGMSEEDKNRIFDPYFSKKENGMGIGLYLTKKIIEAHGGQIQAKSEPGHGTTIFFHIPGSKHG</sequence>
<dbReference type="SMART" id="SM00388">
    <property type="entry name" value="HisKA"/>
    <property type="match status" value="1"/>
</dbReference>
<feature type="domain" description="Histidine kinase" evidence="10">
    <location>
        <begin position="36"/>
        <end position="239"/>
    </location>
</feature>
<dbReference type="GO" id="GO:0030295">
    <property type="term" value="F:protein kinase activator activity"/>
    <property type="evidence" value="ECO:0007669"/>
    <property type="project" value="TreeGrafter"/>
</dbReference>
<evidence type="ECO:0000256" key="6">
    <source>
        <dbReference type="ARBA" id="ARBA00022777"/>
    </source>
</evidence>
<keyword evidence="3" id="KW-0597">Phosphoprotein</keyword>
<keyword evidence="9" id="KW-0175">Coiled coil</keyword>
<keyword evidence="7" id="KW-0067">ATP-binding</keyword>
<dbReference type="PANTHER" id="PTHR42878:SF7">
    <property type="entry name" value="SENSOR HISTIDINE KINASE GLRK"/>
    <property type="match status" value="1"/>
</dbReference>
<dbReference type="Gene3D" id="3.30.565.10">
    <property type="entry name" value="Histidine kinase-like ATPase, C-terminal domain"/>
    <property type="match status" value="1"/>
</dbReference>
<keyword evidence="5" id="KW-0547">Nucleotide-binding</keyword>
<dbReference type="InterPro" id="IPR005467">
    <property type="entry name" value="His_kinase_dom"/>
</dbReference>
<evidence type="ECO:0000256" key="3">
    <source>
        <dbReference type="ARBA" id="ARBA00022553"/>
    </source>
</evidence>
<dbReference type="Pfam" id="PF02518">
    <property type="entry name" value="HATPase_c"/>
    <property type="match status" value="1"/>
</dbReference>
<dbReference type="CDD" id="cd00082">
    <property type="entry name" value="HisKA"/>
    <property type="match status" value="1"/>
</dbReference>
<evidence type="ECO:0000256" key="7">
    <source>
        <dbReference type="ARBA" id="ARBA00022840"/>
    </source>
</evidence>
<evidence type="ECO:0000259" key="10">
    <source>
        <dbReference type="PROSITE" id="PS50109"/>
    </source>
</evidence>
<dbReference type="InterPro" id="IPR003661">
    <property type="entry name" value="HisK_dim/P_dom"/>
</dbReference>
<dbReference type="InterPro" id="IPR003594">
    <property type="entry name" value="HATPase_dom"/>
</dbReference>
<dbReference type="EC" id="2.7.13.3" evidence="2"/>
<keyword evidence="4" id="KW-0808">Transferase</keyword>
<dbReference type="InterPro" id="IPR004358">
    <property type="entry name" value="Sig_transdc_His_kin-like_C"/>
</dbReference>
<dbReference type="Pfam" id="PF00512">
    <property type="entry name" value="HisKA"/>
    <property type="match status" value="1"/>
</dbReference>
<gene>
    <name evidence="11" type="ORF">S01H1_53704</name>
</gene>
<accession>X0W6C6</accession>
<evidence type="ECO:0000256" key="5">
    <source>
        <dbReference type="ARBA" id="ARBA00022741"/>
    </source>
</evidence>
<dbReference type="GO" id="GO:0005524">
    <property type="term" value="F:ATP binding"/>
    <property type="evidence" value="ECO:0007669"/>
    <property type="project" value="UniProtKB-KW"/>
</dbReference>
<comment type="catalytic activity">
    <reaction evidence="1">
        <text>ATP + protein L-histidine = ADP + protein N-phospho-L-histidine.</text>
        <dbReference type="EC" id="2.7.13.3"/>
    </reaction>
</comment>
<dbReference type="SUPFAM" id="SSF47384">
    <property type="entry name" value="Homodimeric domain of signal transducing histidine kinase"/>
    <property type="match status" value="1"/>
</dbReference>
<dbReference type="PRINTS" id="PR00344">
    <property type="entry name" value="BCTRLSENSOR"/>
</dbReference>
<organism evidence="11">
    <name type="scientific">marine sediment metagenome</name>
    <dbReference type="NCBI Taxonomy" id="412755"/>
    <lineage>
        <taxon>unclassified sequences</taxon>
        <taxon>metagenomes</taxon>
        <taxon>ecological metagenomes</taxon>
    </lineage>
</organism>
<reference evidence="11" key="1">
    <citation type="journal article" date="2014" name="Front. Microbiol.">
        <title>High frequency of phylogenetically diverse reductive dehalogenase-homologous genes in deep subseafloor sedimentary metagenomes.</title>
        <authorList>
            <person name="Kawai M."/>
            <person name="Futagami T."/>
            <person name="Toyoda A."/>
            <person name="Takaki Y."/>
            <person name="Nishi S."/>
            <person name="Hori S."/>
            <person name="Arai W."/>
            <person name="Tsubouchi T."/>
            <person name="Morono Y."/>
            <person name="Uchiyama I."/>
            <person name="Ito T."/>
            <person name="Fujiyama A."/>
            <person name="Inagaki F."/>
            <person name="Takami H."/>
        </authorList>
    </citation>
    <scope>NUCLEOTIDE SEQUENCE</scope>
    <source>
        <strain evidence="11">Expedition CK06-06</strain>
    </source>
</reference>
<dbReference type="Gene3D" id="1.10.287.130">
    <property type="match status" value="1"/>
</dbReference>
<dbReference type="InterPro" id="IPR036097">
    <property type="entry name" value="HisK_dim/P_sf"/>
</dbReference>
<evidence type="ECO:0000256" key="4">
    <source>
        <dbReference type="ARBA" id="ARBA00022679"/>
    </source>
</evidence>
<dbReference type="EMBL" id="BARS01034790">
    <property type="protein sequence ID" value="GAG26110.1"/>
    <property type="molecule type" value="Genomic_DNA"/>
</dbReference>
<protein>
    <recommendedName>
        <fullName evidence="2">histidine kinase</fullName>
        <ecNumber evidence="2">2.7.13.3</ecNumber>
    </recommendedName>
</protein>
<proteinExistence type="predicted"/>